<dbReference type="Pfam" id="PF02405">
    <property type="entry name" value="MlaE"/>
    <property type="match status" value="1"/>
</dbReference>
<dbReference type="PANTHER" id="PTHR30188:SF3">
    <property type="entry name" value="ABC TRANSPORTER PERMEASE"/>
    <property type="match status" value="1"/>
</dbReference>
<evidence type="ECO:0000256" key="1">
    <source>
        <dbReference type="RuleBase" id="RU362044"/>
    </source>
</evidence>
<organism evidence="2 3">
    <name type="scientific">Collimonas arenae</name>
    <dbReference type="NCBI Taxonomy" id="279058"/>
    <lineage>
        <taxon>Bacteria</taxon>
        <taxon>Pseudomonadati</taxon>
        <taxon>Pseudomonadota</taxon>
        <taxon>Betaproteobacteria</taxon>
        <taxon>Burkholderiales</taxon>
        <taxon>Oxalobacteraceae</taxon>
        <taxon>Collimonas</taxon>
    </lineage>
</organism>
<dbReference type="InterPro" id="IPR003453">
    <property type="entry name" value="ABC_MlaE_roteobac"/>
</dbReference>
<dbReference type="Proteomes" id="UP000071778">
    <property type="component" value="Chromosome"/>
</dbReference>
<dbReference type="RefSeq" id="WP_061537217.1">
    <property type="nucleotide sequence ID" value="NZ_CP013235.1"/>
</dbReference>
<keyword evidence="1" id="KW-1003">Cell membrane</keyword>
<dbReference type="GO" id="GO:0005548">
    <property type="term" value="F:phospholipid transporter activity"/>
    <property type="evidence" value="ECO:0007669"/>
    <property type="project" value="TreeGrafter"/>
</dbReference>
<protein>
    <recommendedName>
        <fullName evidence="4">Phospholipid/cholesterol/gamma-HCH transport system permease protein</fullName>
    </recommendedName>
</protein>
<feature type="transmembrane region" description="Helical" evidence="1">
    <location>
        <begin position="167"/>
        <end position="186"/>
    </location>
</feature>
<feature type="transmembrane region" description="Helical" evidence="1">
    <location>
        <begin position="351"/>
        <end position="372"/>
    </location>
</feature>
<keyword evidence="1" id="KW-0472">Membrane</keyword>
<keyword evidence="1" id="KW-1133">Transmembrane helix</keyword>
<comment type="subcellular location">
    <subcellularLocation>
        <location evidence="1">Cell inner membrane</location>
        <topology evidence="1">Multi-pass membrane protein</topology>
    </subcellularLocation>
</comment>
<name>A0A127QJI4_9BURK</name>
<gene>
    <name evidence="2" type="ORF">CAter282_2410</name>
</gene>
<accession>A0A127QJI4</accession>
<evidence type="ECO:0008006" key="4">
    <source>
        <dbReference type="Google" id="ProtNLM"/>
    </source>
</evidence>
<proteinExistence type="inferred from homology"/>
<evidence type="ECO:0000313" key="3">
    <source>
        <dbReference type="Proteomes" id="UP000071778"/>
    </source>
</evidence>
<dbReference type="NCBIfam" id="TIGR00056">
    <property type="entry name" value="MlaE family lipid ABC transporter permease subunit"/>
    <property type="match status" value="1"/>
</dbReference>
<dbReference type="AlphaFoldDB" id="A0A127QJI4"/>
<keyword evidence="1" id="KW-0997">Cell inner membrane</keyword>
<comment type="similarity">
    <text evidence="1">Belongs to the MlaE permease family.</text>
</comment>
<dbReference type="PANTHER" id="PTHR30188">
    <property type="entry name" value="ABC TRANSPORTER PERMEASE PROTEIN-RELATED"/>
    <property type="match status" value="1"/>
</dbReference>
<keyword evidence="1" id="KW-0812">Transmembrane</keyword>
<dbReference type="PATRIC" id="fig|279058.18.peg.2379"/>
<dbReference type="InterPro" id="IPR030802">
    <property type="entry name" value="Permease_MalE"/>
</dbReference>
<keyword evidence="3" id="KW-1185">Reference proteome</keyword>
<evidence type="ECO:0000313" key="2">
    <source>
        <dbReference type="EMBL" id="AMP10156.1"/>
    </source>
</evidence>
<dbReference type="EMBL" id="CP013235">
    <property type="protein sequence ID" value="AMP10156.1"/>
    <property type="molecule type" value="Genomic_DNA"/>
</dbReference>
<feature type="transmembrane region" description="Helical" evidence="1">
    <location>
        <begin position="128"/>
        <end position="146"/>
    </location>
</feature>
<feature type="transmembrane region" description="Helical" evidence="1">
    <location>
        <begin position="261"/>
        <end position="289"/>
    </location>
</feature>
<feature type="transmembrane region" description="Helical" evidence="1">
    <location>
        <begin position="309"/>
        <end position="330"/>
    </location>
</feature>
<dbReference type="GO" id="GO:0043190">
    <property type="term" value="C:ATP-binding cassette (ABC) transporter complex"/>
    <property type="evidence" value="ECO:0007669"/>
    <property type="project" value="InterPro"/>
</dbReference>
<reference evidence="2 3" key="1">
    <citation type="submission" date="2015-11" db="EMBL/GenBank/DDBJ databases">
        <title>Exploring the genomic traits of fungus-feeding bacterial genus Collimonas.</title>
        <authorList>
            <person name="Song C."/>
            <person name="Schmidt R."/>
            <person name="de Jager V."/>
            <person name="Krzyzanowska D."/>
            <person name="Jongedijk E."/>
            <person name="Cankar K."/>
            <person name="Beekwilder J."/>
            <person name="van Veen A."/>
            <person name="de Boer W."/>
            <person name="van Veen J.A."/>
            <person name="Garbeva P."/>
        </authorList>
    </citation>
    <scope>NUCLEOTIDE SEQUENCE [LARGE SCALE GENOMIC DNA]</scope>
    <source>
        <strain evidence="2 3">Ter282</strain>
    </source>
</reference>
<feature type="transmembrane region" description="Helical" evidence="1">
    <location>
        <begin position="198"/>
        <end position="222"/>
    </location>
</feature>
<sequence>MAIVVNPPRLQRVTDADGRNRIEVSGTWLLRVILPDAATLRPQLAQYAKDTNARWDLRAIQQLDAAGALFLWRMWGRRRPDVLLKPEYEDIFANLATKPFPEPPPPPRDRLGLLVKLGQGLLSFSRNLYAITILAGNLLLDLLYLLRHPADIPWREISANIHRTGSQALAITALVGFLVGVVLSYLSSIQLKNYGADVFIINILGLGIVRELGPILAAILVAGRSGSSMTAQLGVMRVTRELDALSAMGISHTQRLVLPKVIALAITLPLLIIWSDMAALLGGMLSAFLQLDIGYRQFLHGLPAAVPIANLWLSLCKGSVFGMLVALIACHYGLQIKPNTESLGASTTDSVVTSITIVIIVDAIFAVIFSNVGF</sequence>